<organism evidence="1 2">
    <name type="scientific">Caryophanon latum</name>
    <dbReference type="NCBI Taxonomy" id="33977"/>
    <lineage>
        <taxon>Bacteria</taxon>
        <taxon>Bacillati</taxon>
        <taxon>Bacillota</taxon>
        <taxon>Bacilli</taxon>
        <taxon>Bacillales</taxon>
        <taxon>Caryophanaceae</taxon>
        <taxon>Caryophanon</taxon>
    </lineage>
</organism>
<evidence type="ECO:0000313" key="2">
    <source>
        <dbReference type="Proteomes" id="UP000093482"/>
    </source>
</evidence>
<dbReference type="Proteomes" id="UP000093482">
    <property type="component" value="Unassembled WGS sequence"/>
</dbReference>
<dbReference type="RefSeq" id="WP_066465167.1">
    <property type="nucleotide sequence ID" value="NZ_MATO01000044.1"/>
</dbReference>
<evidence type="ECO:0000313" key="1">
    <source>
        <dbReference type="EMBL" id="OCS89183.1"/>
    </source>
</evidence>
<dbReference type="InterPro" id="IPR049744">
    <property type="entry name" value="CC/Se_fam"/>
</dbReference>
<dbReference type="OrthoDB" id="2908228at2"/>
<name>A0A1C0YPU7_9BACL</name>
<dbReference type="EMBL" id="MATO01000044">
    <property type="protein sequence ID" value="OCS89183.1"/>
    <property type="molecule type" value="Genomic_DNA"/>
</dbReference>
<comment type="caution">
    <text evidence="1">The sequence shown here is derived from an EMBL/GenBank/DDBJ whole genome shotgun (WGS) entry which is preliminary data.</text>
</comment>
<dbReference type="AlphaFoldDB" id="A0A1C0YPU7"/>
<accession>A0A1C0YPU7</accession>
<protein>
    <submittedName>
        <fullName evidence="1">Fe-S oxidoreductase</fullName>
    </submittedName>
</protein>
<dbReference type="NCBIfam" id="NF041239">
    <property type="entry name" value="Moor_selen_rel"/>
    <property type="match status" value="1"/>
</dbReference>
<gene>
    <name evidence="1" type="ORF">A6K76_12565</name>
</gene>
<keyword evidence="2" id="KW-1185">Reference proteome</keyword>
<reference evidence="1 2" key="1">
    <citation type="submission" date="2016-07" db="EMBL/GenBank/DDBJ databases">
        <title>Caryophanon latum genome sequencing.</title>
        <authorList>
            <person name="Verma A."/>
            <person name="Pal Y."/>
            <person name="Krishnamurthi S."/>
        </authorList>
    </citation>
    <scope>NUCLEOTIDE SEQUENCE [LARGE SCALE GENOMIC DNA]</scope>
    <source>
        <strain evidence="1 2">DSM 14151</strain>
    </source>
</reference>
<proteinExistence type="predicted"/>
<sequence>MAIEMDQDVKTWLQEKGKPICIQLLEVNGCCGPSVQELMTQTRTPKDVHNYSQCDVDGITFFLKKPLSPNDAIRLKRSGFGLFKLLSAAFVKPL</sequence>